<reference evidence="4" key="1">
    <citation type="submission" date="2020-10" db="EMBL/GenBank/DDBJ databases">
        <title>Chromosome-scale genome assembly of the Allis shad, Alosa alosa.</title>
        <authorList>
            <person name="Margot Z."/>
            <person name="Christophe K."/>
            <person name="Cabau C."/>
            <person name="Louis A."/>
            <person name="Berthelot C."/>
            <person name="Parey E."/>
            <person name="Roest Crollius H."/>
            <person name="Montfort J."/>
            <person name="Robinson-Rechavi M."/>
            <person name="Bucao C."/>
            <person name="Bouchez O."/>
            <person name="Gislard M."/>
            <person name="Lluch J."/>
            <person name="Milhes M."/>
            <person name="Lampietro C."/>
            <person name="Lopez Roques C."/>
            <person name="Donnadieu C."/>
            <person name="Braasch I."/>
            <person name="Desvignes T."/>
            <person name="Postlethwait J."/>
            <person name="Bobe J."/>
            <person name="Guiguen Y."/>
        </authorList>
    </citation>
    <scope>NUCLEOTIDE SEQUENCE</scope>
    <source>
        <strain evidence="4">M-15738</strain>
        <tissue evidence="4">Blood</tissue>
    </source>
</reference>
<dbReference type="PANTHER" id="PTHR46970">
    <property type="entry name" value="BASIC HELIX-LOOP-HELIX DOMAIN-CONTAINING PROTEIN USF3"/>
    <property type="match status" value="1"/>
</dbReference>
<proteinExistence type="predicted"/>
<feature type="compositionally biased region" description="Polar residues" evidence="2">
    <location>
        <begin position="157"/>
        <end position="177"/>
    </location>
</feature>
<dbReference type="FunFam" id="4.10.280.10:FF:000051">
    <property type="entry name" value="Basic helix-loop-helix domain-containing protein KIAA2018"/>
    <property type="match status" value="1"/>
</dbReference>
<keyword evidence="1" id="KW-0175">Coiled coil</keyword>
<accession>A0AAV6G194</accession>
<sequence length="580" mass="62128">MPEITQSQTPVNKSPSRRKKNKNKESHNAVERHRKEKINAGINRIGDLLPCSPALKQSKNMILSEAHRYITELKQQSDEMLLTGGDKGQAEEIKRLRRQVEDLRKESAHYLELLKANGINFLDDPTIHWKGKQRSAKVAKVTPTHLLSKGIIVYSSGNTTSPSGKQPGQQNLIPQQDKQPETAVIVERACDVRPVVHNGAPVHDVIPSSTPQHIPVATLIPAVTRIGLAVVEQPAAVAPVAPKLPPPVNYITFQSLCPQPAITAHLPQQPLPVSPAPTLTSGTISTVFPRQGVTHLSRGADSRLLAPDVAVMVTSSNQTLPSSSNLLSAAGNTQTTWTTLHLAGNTVQPVCQSLPTSVSNGGNSAGPQQFSVCSVGVKPSTQPTTIQIQQQAVAMPQVAFSTSLPLQPSQQQQPQLQPQSAILPQSTLLTHPVSVSQGQPVILPQSTLGPHSQVTVLSQPTMQPVAQPQPALISVGQPKPVLLPQTKPQPALLPQPQLAVMPQSAVISQQQSVAPPQPQPALLSQPQPSVVAQPQSAIVPQAQPGLNQRQAAVVPMLQTMQVLQPSPQHRRLSHLIQSSF</sequence>
<dbReference type="GO" id="GO:0046983">
    <property type="term" value="F:protein dimerization activity"/>
    <property type="evidence" value="ECO:0007669"/>
    <property type="project" value="InterPro"/>
</dbReference>
<dbReference type="GO" id="GO:0000977">
    <property type="term" value="F:RNA polymerase II transcription regulatory region sequence-specific DNA binding"/>
    <property type="evidence" value="ECO:0007669"/>
    <property type="project" value="TreeGrafter"/>
</dbReference>
<dbReference type="PROSITE" id="PS50888">
    <property type="entry name" value="BHLH"/>
    <property type="match status" value="1"/>
</dbReference>
<evidence type="ECO:0000256" key="2">
    <source>
        <dbReference type="SAM" id="MobiDB-lite"/>
    </source>
</evidence>
<gene>
    <name evidence="4" type="ORF">AALO_G00214340</name>
</gene>
<comment type="caution">
    <text evidence="4">The sequence shown here is derived from an EMBL/GenBank/DDBJ whole genome shotgun (WGS) entry which is preliminary data.</text>
</comment>
<feature type="domain" description="BHLH" evidence="3">
    <location>
        <begin position="22"/>
        <end position="73"/>
    </location>
</feature>
<dbReference type="GO" id="GO:0010719">
    <property type="term" value="P:negative regulation of epithelial to mesenchymal transition"/>
    <property type="evidence" value="ECO:0007669"/>
    <property type="project" value="TreeGrafter"/>
</dbReference>
<feature type="coiled-coil region" evidence="1">
    <location>
        <begin position="86"/>
        <end position="113"/>
    </location>
</feature>
<dbReference type="PANTHER" id="PTHR46970:SF1">
    <property type="entry name" value="BASIC HELIX-LOOP-HELIX DOMAIN-CONTAINING PROTEIN USF3"/>
    <property type="match status" value="1"/>
</dbReference>
<dbReference type="AlphaFoldDB" id="A0AAV6G194"/>
<dbReference type="EMBL" id="JADWDJ010000016">
    <property type="protein sequence ID" value="KAG5268600.1"/>
    <property type="molecule type" value="Genomic_DNA"/>
</dbReference>
<dbReference type="InterPro" id="IPR048064">
    <property type="entry name" value="USF3_bHLH"/>
</dbReference>
<feature type="region of interest" description="Disordered" evidence="2">
    <location>
        <begin position="1"/>
        <end position="35"/>
    </location>
</feature>
<dbReference type="SMART" id="SM00353">
    <property type="entry name" value="HLH"/>
    <property type="match status" value="1"/>
</dbReference>
<dbReference type="CDD" id="cd18910">
    <property type="entry name" value="bHLHzip_USF3"/>
    <property type="match status" value="1"/>
</dbReference>
<feature type="region of interest" description="Disordered" evidence="2">
    <location>
        <begin position="157"/>
        <end position="178"/>
    </location>
</feature>
<evidence type="ECO:0000313" key="4">
    <source>
        <dbReference type="EMBL" id="KAG5268600.1"/>
    </source>
</evidence>
<dbReference type="SUPFAM" id="SSF47459">
    <property type="entry name" value="HLH, helix-loop-helix DNA-binding domain"/>
    <property type="match status" value="1"/>
</dbReference>
<dbReference type="Pfam" id="PF00010">
    <property type="entry name" value="HLH"/>
    <property type="match status" value="1"/>
</dbReference>
<dbReference type="GO" id="GO:0001228">
    <property type="term" value="F:DNA-binding transcription activator activity, RNA polymerase II-specific"/>
    <property type="evidence" value="ECO:0007669"/>
    <property type="project" value="TreeGrafter"/>
</dbReference>
<evidence type="ECO:0000259" key="3">
    <source>
        <dbReference type="PROSITE" id="PS50888"/>
    </source>
</evidence>
<dbReference type="InterPro" id="IPR036638">
    <property type="entry name" value="HLH_DNA-bd_sf"/>
</dbReference>
<evidence type="ECO:0000256" key="1">
    <source>
        <dbReference type="SAM" id="Coils"/>
    </source>
</evidence>
<dbReference type="InterPro" id="IPR053252">
    <property type="entry name" value="EMT_regulator"/>
</dbReference>
<feature type="compositionally biased region" description="Polar residues" evidence="2">
    <location>
        <begin position="1"/>
        <end position="11"/>
    </location>
</feature>
<protein>
    <recommendedName>
        <fullName evidence="3">BHLH domain-containing protein</fullName>
    </recommendedName>
</protein>
<dbReference type="InterPro" id="IPR011598">
    <property type="entry name" value="bHLH_dom"/>
</dbReference>
<dbReference type="Proteomes" id="UP000823561">
    <property type="component" value="Chromosome 16"/>
</dbReference>
<keyword evidence="5" id="KW-1185">Reference proteome</keyword>
<name>A0AAV6G194_9TELE</name>
<feature type="compositionally biased region" description="Basic and acidic residues" evidence="2">
    <location>
        <begin position="23"/>
        <end position="33"/>
    </location>
</feature>
<organism evidence="4 5">
    <name type="scientific">Alosa alosa</name>
    <name type="common">allis shad</name>
    <dbReference type="NCBI Taxonomy" id="278164"/>
    <lineage>
        <taxon>Eukaryota</taxon>
        <taxon>Metazoa</taxon>
        <taxon>Chordata</taxon>
        <taxon>Craniata</taxon>
        <taxon>Vertebrata</taxon>
        <taxon>Euteleostomi</taxon>
        <taxon>Actinopterygii</taxon>
        <taxon>Neopterygii</taxon>
        <taxon>Teleostei</taxon>
        <taxon>Clupei</taxon>
        <taxon>Clupeiformes</taxon>
        <taxon>Clupeoidei</taxon>
        <taxon>Clupeidae</taxon>
        <taxon>Alosa</taxon>
    </lineage>
</organism>
<evidence type="ECO:0000313" key="5">
    <source>
        <dbReference type="Proteomes" id="UP000823561"/>
    </source>
</evidence>
<dbReference type="Gene3D" id="4.10.280.10">
    <property type="entry name" value="Helix-loop-helix DNA-binding domain"/>
    <property type="match status" value="1"/>
</dbReference>